<dbReference type="Gene3D" id="1.10.3210.10">
    <property type="entry name" value="Hypothetical protein af1432"/>
    <property type="match status" value="1"/>
</dbReference>
<sequence length="220" mass="24540">MVTLEQVKESTMVQAYMRLGNEYIGTIGAIEHNLNHAEYVSMLSFEILNKLGYSERYAELGAIAGYLHDIGNLVNRYGHGMSGALLAFDTLMEMGMEPAEIAAVMGAIGNHEEHAGGNSVNVIGAALILADKSDVHRSRVRKHEMSAFTPRDRVNYAVTDTNLLIDADNKLISLEIDIDTEVCSVMEYFEIFLTKMLMCRRAAQYLNCEFALLVNRNRLL</sequence>
<comment type="caution">
    <text evidence="1">The sequence shown here is derived from an EMBL/GenBank/DDBJ whole genome shotgun (WGS) entry which is preliminary data.</text>
</comment>
<accession>A0A0W8E4Y2</accession>
<organism evidence="1">
    <name type="scientific">hydrocarbon metagenome</name>
    <dbReference type="NCBI Taxonomy" id="938273"/>
    <lineage>
        <taxon>unclassified sequences</taxon>
        <taxon>metagenomes</taxon>
        <taxon>ecological metagenomes</taxon>
    </lineage>
</organism>
<dbReference type="SUPFAM" id="SSF109604">
    <property type="entry name" value="HD-domain/PDEase-like"/>
    <property type="match status" value="1"/>
</dbReference>
<name>A0A0W8E4Y2_9ZZZZ</name>
<dbReference type="AlphaFoldDB" id="A0A0W8E4Y2"/>
<reference evidence="1" key="1">
    <citation type="journal article" date="2015" name="Proc. Natl. Acad. Sci. U.S.A.">
        <title>Networks of energetic and metabolic interactions define dynamics in microbial communities.</title>
        <authorList>
            <person name="Embree M."/>
            <person name="Liu J.K."/>
            <person name="Al-Bassam M.M."/>
            <person name="Zengler K."/>
        </authorList>
    </citation>
    <scope>NUCLEOTIDE SEQUENCE</scope>
</reference>
<dbReference type="EMBL" id="LNQE01001872">
    <property type="protein sequence ID" value="KUG03675.1"/>
    <property type="molecule type" value="Genomic_DNA"/>
</dbReference>
<evidence type="ECO:0000313" key="1">
    <source>
        <dbReference type="EMBL" id="KUG03675.1"/>
    </source>
</evidence>
<protein>
    <recommendedName>
        <fullName evidence="2">HD domain-containing protein</fullName>
    </recommendedName>
</protein>
<proteinExistence type="predicted"/>
<gene>
    <name evidence="1" type="ORF">ASZ90_018920</name>
</gene>
<evidence type="ECO:0008006" key="2">
    <source>
        <dbReference type="Google" id="ProtNLM"/>
    </source>
</evidence>